<evidence type="ECO:0000256" key="1">
    <source>
        <dbReference type="ARBA" id="ARBA00006987"/>
    </source>
</evidence>
<feature type="signal peptide" evidence="2">
    <location>
        <begin position="1"/>
        <end position="28"/>
    </location>
</feature>
<dbReference type="PANTHER" id="PTHR42928">
    <property type="entry name" value="TRICARBOXYLATE-BINDING PROTEIN"/>
    <property type="match status" value="1"/>
</dbReference>
<evidence type="ECO:0000313" key="4">
    <source>
        <dbReference type="Proteomes" id="UP000018733"/>
    </source>
</evidence>
<proteinExistence type="inferred from homology"/>
<dbReference type="Proteomes" id="UP000018733">
    <property type="component" value="Unassembled WGS sequence"/>
</dbReference>
<evidence type="ECO:0000256" key="2">
    <source>
        <dbReference type="SAM" id="SignalP"/>
    </source>
</evidence>
<dbReference type="PANTHER" id="PTHR42928:SF5">
    <property type="entry name" value="BLR1237 PROTEIN"/>
    <property type="match status" value="1"/>
</dbReference>
<dbReference type="HOGENOM" id="CLU_045683_0_0_4"/>
<keyword evidence="4" id="KW-1185">Reference proteome</keyword>
<comment type="similarity">
    <text evidence="1">Belongs to the UPF0065 (bug) family.</text>
</comment>
<dbReference type="eggNOG" id="COG3181">
    <property type="taxonomic scope" value="Bacteria"/>
</dbReference>
<sequence>MQHTFKISLLVKICFLTMSMLVSAAAQAWPDRALKMIVPFPAGGINDTVARLTASYLGDELGTSIIVENRGGAGGTIGTTVAAGSPADGYTILLGASSTIAVAPNLYKELGYDPETDLVALGGIGSAASLLVVASNAKWHSLSELVTVGRQSPGKVNYGSAGAGTSHHVKTELLQQRTGAKWTHVPYRGGAPAMTDLMGGQIDFLLEPLPTALPYVESGRVRALGVTTLERAPMLPDVRTFDEQGISGYDATLWFGLFAPAGVDEAISRRIADALRRVFSREAVRQDFEKRGVSVYTEPQARFQTFVASEIRRWGDVVRKAGIPMQ</sequence>
<name>V8QQL2_9BURK</name>
<dbReference type="RefSeq" id="WP_024006667.1">
    <property type="nucleotide sequence ID" value="NZ_KI650981.1"/>
</dbReference>
<accession>V8QQL2</accession>
<protein>
    <submittedName>
        <fullName evidence="3">MFS transporter</fullName>
    </submittedName>
</protein>
<dbReference type="AlphaFoldDB" id="V8QQL2"/>
<dbReference type="Gene3D" id="3.40.190.150">
    <property type="entry name" value="Bordetella uptake gene, domain 1"/>
    <property type="match status" value="1"/>
</dbReference>
<dbReference type="STRING" id="1424334.W822_18675"/>
<dbReference type="OrthoDB" id="8678477at2"/>
<gene>
    <name evidence="3" type="ORF">W822_18675</name>
</gene>
<dbReference type="SUPFAM" id="SSF53850">
    <property type="entry name" value="Periplasmic binding protein-like II"/>
    <property type="match status" value="1"/>
</dbReference>
<dbReference type="EMBL" id="AYXT01000012">
    <property type="protein sequence ID" value="ETF01284.1"/>
    <property type="molecule type" value="Genomic_DNA"/>
</dbReference>
<keyword evidence="2" id="KW-0732">Signal</keyword>
<dbReference type="Gene3D" id="3.40.190.10">
    <property type="entry name" value="Periplasmic binding protein-like II"/>
    <property type="match status" value="1"/>
</dbReference>
<dbReference type="PATRIC" id="fig|1424334.3.peg.3749"/>
<comment type="caution">
    <text evidence="3">The sequence shown here is derived from an EMBL/GenBank/DDBJ whole genome shotgun (WGS) entry which is preliminary data.</text>
</comment>
<dbReference type="InterPro" id="IPR005064">
    <property type="entry name" value="BUG"/>
</dbReference>
<evidence type="ECO:0000313" key="3">
    <source>
        <dbReference type="EMBL" id="ETF01284.1"/>
    </source>
</evidence>
<dbReference type="Pfam" id="PF03401">
    <property type="entry name" value="TctC"/>
    <property type="match status" value="1"/>
</dbReference>
<dbReference type="PIRSF" id="PIRSF017082">
    <property type="entry name" value="YflP"/>
    <property type="match status" value="1"/>
</dbReference>
<dbReference type="CDD" id="cd07012">
    <property type="entry name" value="PBP2_Bug_TTT"/>
    <property type="match status" value="1"/>
</dbReference>
<dbReference type="InterPro" id="IPR042100">
    <property type="entry name" value="Bug_dom1"/>
</dbReference>
<organism evidence="3 4">
    <name type="scientific">Advenella kashmirensis W13003</name>
    <dbReference type="NCBI Taxonomy" id="1424334"/>
    <lineage>
        <taxon>Bacteria</taxon>
        <taxon>Pseudomonadati</taxon>
        <taxon>Pseudomonadota</taxon>
        <taxon>Betaproteobacteria</taxon>
        <taxon>Burkholderiales</taxon>
        <taxon>Alcaligenaceae</taxon>
    </lineage>
</organism>
<feature type="chain" id="PRO_5004771911" evidence="2">
    <location>
        <begin position="29"/>
        <end position="326"/>
    </location>
</feature>
<reference evidence="3 4" key="1">
    <citation type="journal article" date="2014" name="Genome Announc.">
        <title>Draft Genome Sequence of Advenella kashmirensis Strain W13003, a Polycyclic Aromatic Hydrocarbon-Degrading Bacterium.</title>
        <authorList>
            <person name="Wang X."/>
            <person name="Jin D."/>
            <person name="Zhou L."/>
            <person name="Wu L."/>
            <person name="An W."/>
            <person name="Zhao L."/>
        </authorList>
    </citation>
    <scope>NUCLEOTIDE SEQUENCE [LARGE SCALE GENOMIC DNA]</scope>
    <source>
        <strain evidence="3 4">W13003</strain>
    </source>
</reference>